<dbReference type="OrthoDB" id="8687931at2"/>
<feature type="signal peptide" evidence="2">
    <location>
        <begin position="1"/>
        <end position="21"/>
    </location>
</feature>
<reference evidence="3 4" key="1">
    <citation type="submission" date="2019-06" db="EMBL/GenBank/DDBJ databases">
        <title>Complete genome sequence of Janthinobacterium sp. SNU WT3 isolated from diseased rainbow trout.</title>
        <authorList>
            <person name="Oh W.T."/>
            <person name="Park S.C."/>
        </authorList>
    </citation>
    <scope>NUCLEOTIDE SEQUENCE [LARGE SCALE GENOMIC DNA]</scope>
    <source>
        <strain evidence="3 4">SNU WT3</strain>
    </source>
</reference>
<accession>A0A4Y6RLM5</accession>
<dbReference type="SUPFAM" id="SSF47781">
    <property type="entry name" value="RuvA domain 2-like"/>
    <property type="match status" value="1"/>
</dbReference>
<proteinExistence type="predicted"/>
<dbReference type="AlphaFoldDB" id="A0A4Y6RLM5"/>
<sequence length="176" mass="17662">MFKKILLAIVTLIATMGFAFAQVDVNKADQAALDGVKGIGPVTSKAILDERAKGGAFKDWADFESRVKGIGPKSSVKLSEAGLQVNGQAKSGAPAAPVAKAAPAKKEAAVKEVAAKEAAPKPAAATDTAAAPAKTAAETKKEAAAAKKEAKAAAAAAKKEAKLAAAEAKKAEAEKK</sequence>
<evidence type="ECO:0000313" key="4">
    <source>
        <dbReference type="Proteomes" id="UP000316665"/>
    </source>
</evidence>
<evidence type="ECO:0000256" key="1">
    <source>
        <dbReference type="SAM" id="MobiDB-lite"/>
    </source>
</evidence>
<dbReference type="InterPro" id="IPR010994">
    <property type="entry name" value="RuvA_2-like"/>
</dbReference>
<dbReference type="KEGG" id="jas:FJQ89_24685"/>
<dbReference type="EMBL" id="CP041185">
    <property type="protein sequence ID" value="QDG73270.1"/>
    <property type="molecule type" value="Genomic_DNA"/>
</dbReference>
<dbReference type="RefSeq" id="WP_141172089.1">
    <property type="nucleotide sequence ID" value="NZ_CP041185.1"/>
</dbReference>
<keyword evidence="4" id="KW-1185">Reference proteome</keyword>
<keyword evidence="2" id="KW-0732">Signal</keyword>
<dbReference type="Proteomes" id="UP000316665">
    <property type="component" value="Chromosome"/>
</dbReference>
<feature type="chain" id="PRO_5021193161" evidence="2">
    <location>
        <begin position="22"/>
        <end position="176"/>
    </location>
</feature>
<protein>
    <submittedName>
        <fullName evidence="3">DNA uptake protein</fullName>
    </submittedName>
</protein>
<evidence type="ECO:0000256" key="2">
    <source>
        <dbReference type="SAM" id="SignalP"/>
    </source>
</evidence>
<organism evidence="3 4">
    <name type="scientific">Janthinobacterium tructae</name>
    <dbReference type="NCBI Taxonomy" id="2590869"/>
    <lineage>
        <taxon>Bacteria</taxon>
        <taxon>Pseudomonadati</taxon>
        <taxon>Pseudomonadota</taxon>
        <taxon>Betaproteobacteria</taxon>
        <taxon>Burkholderiales</taxon>
        <taxon>Oxalobacteraceae</taxon>
        <taxon>Janthinobacterium</taxon>
    </lineage>
</organism>
<evidence type="ECO:0000313" key="3">
    <source>
        <dbReference type="EMBL" id="QDG73270.1"/>
    </source>
</evidence>
<dbReference type="Pfam" id="PF12836">
    <property type="entry name" value="HHH_3"/>
    <property type="match status" value="1"/>
</dbReference>
<name>A0A4Y6RLM5_9BURK</name>
<feature type="compositionally biased region" description="Low complexity" evidence="1">
    <location>
        <begin position="120"/>
        <end position="136"/>
    </location>
</feature>
<feature type="region of interest" description="Disordered" evidence="1">
    <location>
        <begin position="112"/>
        <end position="176"/>
    </location>
</feature>
<feature type="compositionally biased region" description="Basic and acidic residues" evidence="1">
    <location>
        <begin position="137"/>
        <end position="176"/>
    </location>
</feature>
<dbReference type="Gene3D" id="1.10.150.320">
    <property type="entry name" value="Photosystem II 12 kDa extrinsic protein"/>
    <property type="match status" value="1"/>
</dbReference>
<gene>
    <name evidence="3" type="ORF">FJQ89_24685</name>
</gene>